<comment type="caution">
    <text evidence="2">The sequence shown here is derived from an EMBL/GenBank/DDBJ whole genome shotgun (WGS) entry which is preliminary data.</text>
</comment>
<keyword evidence="3" id="KW-1185">Reference proteome</keyword>
<keyword evidence="1" id="KW-0472">Membrane</keyword>
<feature type="transmembrane region" description="Helical" evidence="1">
    <location>
        <begin position="105"/>
        <end position="122"/>
    </location>
</feature>
<proteinExistence type="predicted"/>
<reference evidence="2" key="2">
    <citation type="submission" date="2020-09" db="EMBL/GenBank/DDBJ databases">
        <authorList>
            <person name="Sun Q."/>
            <person name="Kim S."/>
        </authorList>
    </citation>
    <scope>NUCLEOTIDE SEQUENCE</scope>
    <source>
        <strain evidence="2">KCTC 23430</strain>
    </source>
</reference>
<feature type="transmembrane region" description="Helical" evidence="1">
    <location>
        <begin position="34"/>
        <end position="56"/>
    </location>
</feature>
<protein>
    <submittedName>
        <fullName evidence="2">Uncharacterized protein</fullName>
    </submittedName>
</protein>
<dbReference type="Proteomes" id="UP000644693">
    <property type="component" value="Unassembled WGS sequence"/>
</dbReference>
<evidence type="ECO:0000256" key="1">
    <source>
        <dbReference type="SAM" id="Phobius"/>
    </source>
</evidence>
<feature type="transmembrane region" description="Helical" evidence="1">
    <location>
        <begin position="152"/>
        <end position="174"/>
    </location>
</feature>
<feature type="transmembrane region" description="Helical" evidence="1">
    <location>
        <begin position="76"/>
        <end position="98"/>
    </location>
</feature>
<evidence type="ECO:0000313" key="2">
    <source>
        <dbReference type="EMBL" id="GHD25423.1"/>
    </source>
</evidence>
<gene>
    <name evidence="2" type="ORF">GCM10007053_01170</name>
</gene>
<feature type="transmembrane region" description="Helical" evidence="1">
    <location>
        <begin position="128"/>
        <end position="145"/>
    </location>
</feature>
<organism evidence="2 3">
    <name type="scientific">Parahalioglobus pacificus</name>
    <dbReference type="NCBI Taxonomy" id="930806"/>
    <lineage>
        <taxon>Bacteria</taxon>
        <taxon>Pseudomonadati</taxon>
        <taxon>Pseudomonadota</taxon>
        <taxon>Gammaproteobacteria</taxon>
        <taxon>Cellvibrionales</taxon>
        <taxon>Halieaceae</taxon>
        <taxon>Parahalioglobus</taxon>
    </lineage>
</organism>
<dbReference type="EMBL" id="BMYM01000001">
    <property type="protein sequence ID" value="GHD25423.1"/>
    <property type="molecule type" value="Genomic_DNA"/>
</dbReference>
<evidence type="ECO:0000313" key="3">
    <source>
        <dbReference type="Proteomes" id="UP000644693"/>
    </source>
</evidence>
<keyword evidence="1" id="KW-1133">Transmembrane helix</keyword>
<accession>A0A918XBV2</accession>
<reference evidence="2" key="1">
    <citation type="journal article" date="2014" name="Int. J. Syst. Evol. Microbiol.">
        <title>Complete genome sequence of Corynebacterium casei LMG S-19264T (=DSM 44701T), isolated from a smear-ripened cheese.</title>
        <authorList>
            <consortium name="US DOE Joint Genome Institute (JGI-PGF)"/>
            <person name="Walter F."/>
            <person name="Albersmeier A."/>
            <person name="Kalinowski J."/>
            <person name="Ruckert C."/>
        </authorList>
    </citation>
    <scope>NUCLEOTIDE SEQUENCE</scope>
    <source>
        <strain evidence="2">KCTC 23430</strain>
    </source>
</reference>
<name>A0A918XBV2_9GAMM</name>
<sequence>MPRLLPTNLQMLALIEFFAKPKAQSYQQCMLSGIWLGVAISAIATLLALICFGFSQLVSDRVAAPTEAVTLSLIDIAGYILAAPVIETLLLTACLGAIERLGRSVQIACIVMAALAATLHSLMDPLRFLPMFSSFYLFSLNYFTWRNGLKYGGFLAALVPHIVLNAVAMTLVTFS</sequence>
<dbReference type="AlphaFoldDB" id="A0A918XBV2"/>
<keyword evidence="1" id="KW-0812">Transmembrane</keyword>